<feature type="domain" description="CusB-like three alpha-helical bundle" evidence="6">
    <location>
        <begin position="165"/>
        <end position="214"/>
    </location>
</feature>
<feature type="domain" description="CusB-like beta-barrel" evidence="8">
    <location>
        <begin position="251"/>
        <end position="327"/>
    </location>
</feature>
<evidence type="ECO:0000259" key="9">
    <source>
        <dbReference type="Pfam" id="PF25975"/>
    </source>
</evidence>
<evidence type="ECO:0000259" key="7">
    <source>
        <dbReference type="Pfam" id="PF25919"/>
    </source>
</evidence>
<dbReference type="Gene3D" id="2.40.420.20">
    <property type="match status" value="1"/>
</dbReference>
<feature type="domain" description="CusB-like barrel-sandwich hybrid" evidence="7">
    <location>
        <begin position="130"/>
        <end position="247"/>
    </location>
</feature>
<organism evidence="10 11">
    <name type="scientific">Variovorax boronicumulans</name>
    <dbReference type="NCBI Taxonomy" id="436515"/>
    <lineage>
        <taxon>Bacteria</taxon>
        <taxon>Pseudomonadati</taxon>
        <taxon>Pseudomonadota</taxon>
        <taxon>Betaproteobacteria</taxon>
        <taxon>Burkholderiales</taxon>
        <taxon>Comamonadaceae</taxon>
        <taxon>Variovorax</taxon>
    </lineage>
</organism>
<dbReference type="KEGG" id="vbo:CKY39_22940"/>
<accession>A0A250DN13</accession>
<dbReference type="InterPro" id="IPR042230">
    <property type="entry name" value="CusF_sf"/>
</dbReference>
<dbReference type="GO" id="GO:0016020">
    <property type="term" value="C:membrane"/>
    <property type="evidence" value="ECO:0007669"/>
    <property type="project" value="InterPro"/>
</dbReference>
<evidence type="ECO:0000259" key="6">
    <source>
        <dbReference type="Pfam" id="PF25869"/>
    </source>
</evidence>
<dbReference type="InterPro" id="IPR051909">
    <property type="entry name" value="MFP_Cation_Efflux"/>
</dbReference>
<dbReference type="InterPro" id="IPR058649">
    <property type="entry name" value="CzcB_C"/>
</dbReference>
<evidence type="ECO:0000256" key="2">
    <source>
        <dbReference type="ARBA" id="ARBA00022448"/>
    </source>
</evidence>
<dbReference type="FunFam" id="2.40.420.20:FF:000003">
    <property type="entry name" value="Cation efflux system protein cusB"/>
    <property type="match status" value="1"/>
</dbReference>
<keyword evidence="3" id="KW-0732">Signal</keyword>
<dbReference type="GO" id="GO:0046914">
    <property type="term" value="F:transition metal ion binding"/>
    <property type="evidence" value="ECO:0007669"/>
    <property type="project" value="TreeGrafter"/>
</dbReference>
<reference evidence="10 11" key="1">
    <citation type="submission" date="2017-09" db="EMBL/GenBank/DDBJ databases">
        <title>The diverse metabolic capabilities of V. boronicumulans make it an excellent choice for continued studies on novel biodegradation.</title>
        <authorList>
            <person name="Sun S."/>
        </authorList>
    </citation>
    <scope>NUCLEOTIDE SEQUENCE [LARGE SCALE GENOMIC DNA]</scope>
    <source>
        <strain evidence="10 11">J1</strain>
    </source>
</reference>
<dbReference type="GO" id="GO:0022857">
    <property type="term" value="F:transmembrane transporter activity"/>
    <property type="evidence" value="ECO:0007669"/>
    <property type="project" value="InterPro"/>
</dbReference>
<dbReference type="InterPro" id="IPR058792">
    <property type="entry name" value="Beta-barrel_RND_2"/>
</dbReference>
<feature type="domain" description="CzcB-like C-terminal circularly permuted SH3-like" evidence="9">
    <location>
        <begin position="334"/>
        <end position="393"/>
    </location>
</feature>
<dbReference type="InterPro" id="IPR021647">
    <property type="entry name" value="CusF_Ec"/>
</dbReference>
<sequence length="497" mass="52724">MNRTRTIGAALLAALLLAAGAFYLGRTTAPSTEAPAITPSTPDGRKVLYWHDPMVPGPRFDKPGKSPFMDMQLVPMYADSTTGTGSAGGVQVSPTVQQNLGIRYAGVRRAQTSASFDAVGAVQFDERLNVVVQTRVAGYVERLSVRAPMERVRKGQALATVFAPEWLGPQNEWLALKRSGASADLVAAARDRMRALSIPAELIRRSEETGTAQARYVLTAPSDGVVAELGVREGVAVTPGMTLFRIAGLEKVWAVAEIPEAQAVRLARGQKVKATLQVDAAQSFDGTLGEILPEVNAATRTLKARFEVDNRRGTLTPGMLLRLQVTGPTSTRLVVPSEAVIRTGKRAVVIVRKADGAFEPRDVSTGADLGDDTEIVSGLNEGEQVVASGQFLIDSEARLRSVLGSMASPAVTAAAPAALLHQAEGKVESVAPDGLTISHGPVATLKWPPMTMGFAKASPEAFPDIQPGDLVRFEFKEGGPTGYELVSVQRMPQGAKR</sequence>
<dbReference type="InterPro" id="IPR058790">
    <property type="entry name" value="BSH_CusB"/>
</dbReference>
<evidence type="ECO:0000259" key="8">
    <source>
        <dbReference type="Pfam" id="PF25954"/>
    </source>
</evidence>
<dbReference type="PANTHER" id="PTHR30097">
    <property type="entry name" value="CATION EFFLUX SYSTEM PROTEIN CUSB"/>
    <property type="match status" value="1"/>
</dbReference>
<dbReference type="GO" id="GO:0030288">
    <property type="term" value="C:outer membrane-bounded periplasmic space"/>
    <property type="evidence" value="ECO:0007669"/>
    <property type="project" value="TreeGrafter"/>
</dbReference>
<dbReference type="FunFam" id="2.40.30.170:FF:000010">
    <property type="entry name" value="Efflux RND transporter periplasmic adaptor subunit"/>
    <property type="match status" value="1"/>
</dbReference>
<dbReference type="NCBIfam" id="TIGR01730">
    <property type="entry name" value="RND_mfp"/>
    <property type="match status" value="1"/>
</dbReference>
<dbReference type="Pfam" id="PF11604">
    <property type="entry name" value="CusF_Ec"/>
    <property type="match status" value="1"/>
</dbReference>
<dbReference type="EMBL" id="CP023284">
    <property type="protein sequence ID" value="ATA55766.1"/>
    <property type="molecule type" value="Genomic_DNA"/>
</dbReference>
<dbReference type="Gene3D" id="6.10.140.730">
    <property type="match status" value="1"/>
</dbReference>
<keyword evidence="4" id="KW-0406">Ion transport</keyword>
<dbReference type="InterPro" id="IPR045800">
    <property type="entry name" value="HMBD"/>
</dbReference>
<dbReference type="Pfam" id="PF25869">
    <property type="entry name" value="3HB_CusB"/>
    <property type="match status" value="1"/>
</dbReference>
<dbReference type="PANTHER" id="PTHR30097:SF15">
    <property type="entry name" value="CATION EFFLUX SYSTEM PROTEIN CUSB"/>
    <property type="match status" value="1"/>
</dbReference>
<evidence type="ECO:0000313" key="10">
    <source>
        <dbReference type="EMBL" id="ATA55766.1"/>
    </source>
</evidence>
<protein>
    <submittedName>
        <fullName evidence="10">Efflux transporter periplasmic adaptor subunit</fullName>
    </submittedName>
</protein>
<evidence type="ECO:0000256" key="3">
    <source>
        <dbReference type="ARBA" id="ARBA00022729"/>
    </source>
</evidence>
<evidence type="ECO:0000256" key="1">
    <source>
        <dbReference type="ARBA" id="ARBA00009477"/>
    </source>
</evidence>
<dbReference type="RefSeq" id="WP_095746078.1">
    <property type="nucleotide sequence ID" value="NZ_CP023284.1"/>
</dbReference>
<dbReference type="Pfam" id="PF25919">
    <property type="entry name" value="BSH_CusB"/>
    <property type="match status" value="1"/>
</dbReference>
<proteinExistence type="inferred from homology"/>
<dbReference type="InterPro" id="IPR058791">
    <property type="entry name" value="3HB_CusB"/>
</dbReference>
<dbReference type="GO" id="GO:0015679">
    <property type="term" value="P:plasma membrane copper ion transport"/>
    <property type="evidence" value="ECO:0007669"/>
    <property type="project" value="TreeGrafter"/>
</dbReference>
<dbReference type="GO" id="GO:0060003">
    <property type="term" value="P:copper ion export"/>
    <property type="evidence" value="ECO:0007669"/>
    <property type="project" value="TreeGrafter"/>
</dbReference>
<feature type="domain" description="Heavy metal binding" evidence="5">
    <location>
        <begin position="49"/>
        <end position="75"/>
    </location>
</feature>
<dbReference type="SUPFAM" id="SSF111369">
    <property type="entry name" value="HlyD-like secretion proteins"/>
    <property type="match status" value="1"/>
</dbReference>
<dbReference type="AlphaFoldDB" id="A0A250DN13"/>
<keyword evidence="2" id="KW-0813">Transport</keyword>
<dbReference type="Gene3D" id="2.40.30.170">
    <property type="match status" value="1"/>
</dbReference>
<name>A0A250DN13_9BURK</name>
<dbReference type="Gene3D" id="2.40.50.320">
    <property type="entry name" value="Copper binding periplasmic protein CusF"/>
    <property type="match status" value="1"/>
</dbReference>
<dbReference type="Gene3D" id="2.40.50.100">
    <property type="match status" value="1"/>
</dbReference>
<comment type="similarity">
    <text evidence="1">Belongs to the membrane fusion protein (MFP) (TC 8.A.1) family.</text>
</comment>
<dbReference type="Proteomes" id="UP000217154">
    <property type="component" value="Chromosome"/>
</dbReference>
<gene>
    <name evidence="10" type="ORF">CKY39_22940</name>
</gene>
<dbReference type="Pfam" id="PF19335">
    <property type="entry name" value="HMBD"/>
    <property type="match status" value="1"/>
</dbReference>
<dbReference type="Pfam" id="PF25975">
    <property type="entry name" value="CzcB_C"/>
    <property type="match status" value="1"/>
</dbReference>
<evidence type="ECO:0000256" key="4">
    <source>
        <dbReference type="ARBA" id="ARBA00023065"/>
    </source>
</evidence>
<evidence type="ECO:0000313" key="11">
    <source>
        <dbReference type="Proteomes" id="UP000217154"/>
    </source>
</evidence>
<dbReference type="Pfam" id="PF25954">
    <property type="entry name" value="Beta-barrel_RND_2"/>
    <property type="match status" value="1"/>
</dbReference>
<evidence type="ECO:0000259" key="5">
    <source>
        <dbReference type="Pfam" id="PF19335"/>
    </source>
</evidence>
<dbReference type="InterPro" id="IPR006143">
    <property type="entry name" value="RND_pump_MFP"/>
</dbReference>